<name>A0A6A6EZL9_9PEZI</name>
<gene>
    <name evidence="2" type="ORF">CERZMDRAFT_103211</name>
</gene>
<feature type="region of interest" description="Disordered" evidence="1">
    <location>
        <begin position="27"/>
        <end position="60"/>
    </location>
</feature>
<proteinExistence type="predicted"/>
<dbReference type="EMBL" id="ML992717">
    <property type="protein sequence ID" value="KAF2206544.1"/>
    <property type="molecule type" value="Genomic_DNA"/>
</dbReference>
<dbReference type="OrthoDB" id="3650532at2759"/>
<sequence>MAKKRKQQVSDVDDDVYLEVKRETCDSPMKPKCTNQQEKYATPTTKTSRPSEAQGAEGTPCTAKFSKETRSALKIVRKHSPSTPLYKTAIVMISEYVLANKIEQPDMSIEGKAFDCIEKELWRKSTPRYRMTLVMEHVRAEVGCTLARSLAHYIEDQDDLDRALLAVRAAAENKIPGIAGKRHASNKDEGATVFMRVDQNSIIGGNSRAITQQAPNAKGSEAKKCFDPEPVLAIRQRAERTKNAKRHFPNSRELFEFHARHLQSPTGDKTCSKQDSDWSSLVRRTESRVTTAFRGTSQRLETSLNEGRSAAIGAAAGQCCHDDSESDPDTIGDKRVDGPGGRLHSASQSEYEPTAEESAKMDGLPRNVPWTEEEKRILLKGMYHGWSNEKISSELPHTTRKRTSAAVACQRSNMKKRHPNGVPVIRADTPFPLAASSSTKKPQPATSPPSVRRSAVADERPLSSASSIPYLIPTPHSPHLLQWPVHTSFDRPRPTLIRYRRRPPLTAETQRLEYLLLPIETPECPALNFTPEDVSKACEQAFDKSAAFRAAQKLEDALWVASFERSGTPLVPMRRLSKTTIHFRSYRFRAHYLSFKPRQIFVADIPQEAVAGRSSIVAAIHRAFESWPSLPQLALQAIARPRHEQSRRILARFHGNPGLVQFYIPVQLGSSPRWLHIRFGPLDLALPCWHCGGLHRDGWCDKAELLPCSSA</sequence>
<feature type="compositionally biased region" description="Polar residues" evidence="1">
    <location>
        <begin position="33"/>
        <end position="51"/>
    </location>
</feature>
<reference evidence="2" key="1">
    <citation type="journal article" date="2020" name="Stud. Mycol.">
        <title>101 Dothideomycetes genomes: a test case for predicting lifestyles and emergence of pathogens.</title>
        <authorList>
            <person name="Haridas S."/>
            <person name="Albert R."/>
            <person name="Binder M."/>
            <person name="Bloem J."/>
            <person name="Labutti K."/>
            <person name="Salamov A."/>
            <person name="Andreopoulos B."/>
            <person name="Baker S."/>
            <person name="Barry K."/>
            <person name="Bills G."/>
            <person name="Bluhm B."/>
            <person name="Cannon C."/>
            <person name="Castanera R."/>
            <person name="Culley D."/>
            <person name="Daum C."/>
            <person name="Ezra D."/>
            <person name="Gonzalez J."/>
            <person name="Henrissat B."/>
            <person name="Kuo A."/>
            <person name="Liang C."/>
            <person name="Lipzen A."/>
            <person name="Lutzoni F."/>
            <person name="Magnuson J."/>
            <person name="Mondo S."/>
            <person name="Nolan M."/>
            <person name="Ohm R."/>
            <person name="Pangilinan J."/>
            <person name="Park H.-J."/>
            <person name="Ramirez L."/>
            <person name="Alfaro M."/>
            <person name="Sun H."/>
            <person name="Tritt A."/>
            <person name="Yoshinaga Y."/>
            <person name="Zwiers L.-H."/>
            <person name="Turgeon B."/>
            <person name="Goodwin S."/>
            <person name="Spatafora J."/>
            <person name="Crous P."/>
            <person name="Grigoriev I."/>
        </authorList>
    </citation>
    <scope>NUCLEOTIDE SEQUENCE</scope>
    <source>
        <strain evidence="2">SCOH1-5</strain>
    </source>
</reference>
<evidence type="ECO:0000256" key="1">
    <source>
        <dbReference type="SAM" id="MobiDB-lite"/>
    </source>
</evidence>
<feature type="region of interest" description="Disordered" evidence="1">
    <location>
        <begin position="315"/>
        <end position="365"/>
    </location>
</feature>
<organism evidence="2 3">
    <name type="scientific">Cercospora zeae-maydis SCOH1-5</name>
    <dbReference type="NCBI Taxonomy" id="717836"/>
    <lineage>
        <taxon>Eukaryota</taxon>
        <taxon>Fungi</taxon>
        <taxon>Dikarya</taxon>
        <taxon>Ascomycota</taxon>
        <taxon>Pezizomycotina</taxon>
        <taxon>Dothideomycetes</taxon>
        <taxon>Dothideomycetidae</taxon>
        <taxon>Mycosphaerellales</taxon>
        <taxon>Mycosphaerellaceae</taxon>
        <taxon>Cercospora</taxon>
    </lineage>
</organism>
<dbReference type="Proteomes" id="UP000799539">
    <property type="component" value="Unassembled WGS sequence"/>
</dbReference>
<feature type="region of interest" description="Disordered" evidence="1">
    <location>
        <begin position="408"/>
        <end position="459"/>
    </location>
</feature>
<evidence type="ECO:0000313" key="3">
    <source>
        <dbReference type="Proteomes" id="UP000799539"/>
    </source>
</evidence>
<dbReference type="AlphaFoldDB" id="A0A6A6EZL9"/>
<evidence type="ECO:0000313" key="2">
    <source>
        <dbReference type="EMBL" id="KAF2206544.1"/>
    </source>
</evidence>
<protein>
    <submittedName>
        <fullName evidence="2">Uncharacterized protein</fullName>
    </submittedName>
</protein>
<keyword evidence="3" id="KW-1185">Reference proteome</keyword>
<accession>A0A6A6EZL9</accession>